<comment type="caution">
    <text evidence="4">The sequence shown here is derived from an EMBL/GenBank/DDBJ whole genome shotgun (WGS) entry which is preliminary data.</text>
</comment>
<dbReference type="Pfam" id="PF01477">
    <property type="entry name" value="PLAT"/>
    <property type="match status" value="1"/>
</dbReference>
<comment type="caution">
    <text evidence="1">Lacks conserved residue(s) required for the propagation of feature annotation.</text>
</comment>
<keyword evidence="2" id="KW-0732">Signal</keyword>
<sequence length="203" mass="22828">MNLIMMITKKKMLVMLVMILPAVIVVDTIDNQYALIRRKRACGGTNLVTAIVCVYTAGDDMYGIRNEQGTDEDVYIQFQGSDNCKSPFYELSTTHDDFQIGAKDCFNLKIKFIGYALLKIAVKSSIKNVESHWLLDSIRVEYRSKCYAFVFRSWLYTTVEKVRSTGWICQKAGSSSSPVTANALTICLSMLIITAVTSAKQRD</sequence>
<dbReference type="EMBL" id="JBAMIC010000001">
    <property type="protein sequence ID" value="KAK7116486.1"/>
    <property type="molecule type" value="Genomic_DNA"/>
</dbReference>
<dbReference type="Gene3D" id="2.60.60.20">
    <property type="entry name" value="PLAT/LH2 domain"/>
    <property type="match status" value="1"/>
</dbReference>
<evidence type="ECO:0000256" key="2">
    <source>
        <dbReference type="SAM" id="SignalP"/>
    </source>
</evidence>
<dbReference type="InterPro" id="IPR036392">
    <property type="entry name" value="PLAT/LH2_dom_sf"/>
</dbReference>
<dbReference type="InterPro" id="IPR001024">
    <property type="entry name" value="PLAT/LH2_dom"/>
</dbReference>
<organism evidence="4 5">
    <name type="scientific">Littorina saxatilis</name>
    <dbReference type="NCBI Taxonomy" id="31220"/>
    <lineage>
        <taxon>Eukaryota</taxon>
        <taxon>Metazoa</taxon>
        <taxon>Spiralia</taxon>
        <taxon>Lophotrochozoa</taxon>
        <taxon>Mollusca</taxon>
        <taxon>Gastropoda</taxon>
        <taxon>Caenogastropoda</taxon>
        <taxon>Littorinimorpha</taxon>
        <taxon>Littorinoidea</taxon>
        <taxon>Littorinidae</taxon>
        <taxon>Littorina</taxon>
    </lineage>
</organism>
<reference evidence="4 5" key="1">
    <citation type="submission" date="2024-02" db="EMBL/GenBank/DDBJ databases">
        <title>Chromosome-scale genome assembly of the rough periwinkle Littorina saxatilis.</title>
        <authorList>
            <person name="De Jode A."/>
            <person name="Faria R."/>
            <person name="Formenti G."/>
            <person name="Sims Y."/>
            <person name="Smith T.P."/>
            <person name="Tracey A."/>
            <person name="Wood J.M.D."/>
            <person name="Zagrodzka Z.B."/>
            <person name="Johannesson K."/>
            <person name="Butlin R.K."/>
            <person name="Leder E.H."/>
        </authorList>
    </citation>
    <scope>NUCLEOTIDE SEQUENCE [LARGE SCALE GENOMIC DNA]</scope>
    <source>
        <strain evidence="4">Snail1</strain>
        <tissue evidence="4">Muscle</tissue>
    </source>
</reference>
<evidence type="ECO:0000256" key="1">
    <source>
        <dbReference type="PROSITE-ProRule" id="PRU00152"/>
    </source>
</evidence>
<feature type="domain" description="PLAT" evidence="3">
    <location>
        <begin position="48"/>
        <end position="169"/>
    </location>
</feature>
<accession>A0AAN9C147</accession>
<dbReference type="PROSITE" id="PS50095">
    <property type="entry name" value="PLAT"/>
    <property type="match status" value="1"/>
</dbReference>
<gene>
    <name evidence="4" type="ORF">V1264_002157</name>
</gene>
<keyword evidence="5" id="KW-1185">Reference proteome</keyword>
<dbReference type="AlphaFoldDB" id="A0AAN9C147"/>
<protein>
    <recommendedName>
        <fullName evidence="3">PLAT domain-containing protein</fullName>
    </recommendedName>
</protein>
<name>A0AAN9C147_9CAEN</name>
<evidence type="ECO:0000259" key="3">
    <source>
        <dbReference type="PROSITE" id="PS50095"/>
    </source>
</evidence>
<evidence type="ECO:0000313" key="4">
    <source>
        <dbReference type="EMBL" id="KAK7116486.1"/>
    </source>
</evidence>
<proteinExistence type="predicted"/>
<feature type="chain" id="PRO_5043037556" description="PLAT domain-containing protein" evidence="2">
    <location>
        <begin position="29"/>
        <end position="203"/>
    </location>
</feature>
<evidence type="ECO:0000313" key="5">
    <source>
        <dbReference type="Proteomes" id="UP001374579"/>
    </source>
</evidence>
<dbReference type="SUPFAM" id="SSF49723">
    <property type="entry name" value="Lipase/lipooxygenase domain (PLAT/LH2 domain)"/>
    <property type="match status" value="1"/>
</dbReference>
<feature type="signal peptide" evidence="2">
    <location>
        <begin position="1"/>
        <end position="28"/>
    </location>
</feature>
<dbReference type="Proteomes" id="UP001374579">
    <property type="component" value="Unassembled WGS sequence"/>
</dbReference>